<accession>A0A1W1W1N4</accession>
<evidence type="ECO:0000313" key="3">
    <source>
        <dbReference type="Proteomes" id="UP000192266"/>
    </source>
</evidence>
<keyword evidence="3" id="KW-1185">Reference proteome</keyword>
<dbReference type="Proteomes" id="UP000192266">
    <property type="component" value="Unassembled WGS sequence"/>
</dbReference>
<dbReference type="AlphaFoldDB" id="A0A1W1W1N4"/>
<dbReference type="InterPro" id="IPR007560">
    <property type="entry name" value="Restrct_endonuc_IV_Mrr"/>
</dbReference>
<name>A0A1W1W1N4_9BACT</name>
<dbReference type="InterPro" id="IPR011335">
    <property type="entry name" value="Restrct_endonuc-II-like"/>
</dbReference>
<dbReference type="OrthoDB" id="9794834at2"/>
<dbReference type="GO" id="GO:0003677">
    <property type="term" value="F:DNA binding"/>
    <property type="evidence" value="ECO:0007669"/>
    <property type="project" value="InterPro"/>
</dbReference>
<evidence type="ECO:0000313" key="2">
    <source>
        <dbReference type="EMBL" id="SMB99014.1"/>
    </source>
</evidence>
<sequence length="340" mass="38507">MSKESDEFEKTIAEVYRLLVTTNEQVTWNDTVPDPDNPSQPRQIDISIKNDSFVTHIECRMHRNKQDVKWIEELYGRRKSLGVNALIAVSSSGFTSGAIIKAKRFNIEIRDTISLRENEIVSWGKLIAITTIYIAFDDLSVECLLDISEITKDNLEVDTRGLLDDLQGFVNDFLSFICNKFLNLYGHLSPLDIPPGEIDMPPLIKEINPPLYIGDYTMSHIAFATKGLKLVHKNLYIHEAILFGNPNEGIKEREISIQKFMKDGGEYIDSPASAKLSFNLLNLDSVDNSVFIGLVINDLQKKPILVKFDQESRTHNKNYAFIFRIGCMPSSGAKGPKYEL</sequence>
<dbReference type="RefSeq" id="WP_084447072.1">
    <property type="nucleotide sequence ID" value="NZ_FWWW01000090.1"/>
</dbReference>
<dbReference type="GO" id="GO:0009307">
    <property type="term" value="P:DNA restriction-modification system"/>
    <property type="evidence" value="ECO:0007669"/>
    <property type="project" value="InterPro"/>
</dbReference>
<protein>
    <recommendedName>
        <fullName evidence="1">Restriction endonuclease type IV Mrr domain-containing protein</fullName>
    </recommendedName>
</protein>
<evidence type="ECO:0000259" key="1">
    <source>
        <dbReference type="Pfam" id="PF04471"/>
    </source>
</evidence>
<proteinExistence type="predicted"/>
<dbReference type="EMBL" id="FWWW01000090">
    <property type="protein sequence ID" value="SMB99014.1"/>
    <property type="molecule type" value="Genomic_DNA"/>
</dbReference>
<feature type="domain" description="Restriction endonuclease type IV Mrr" evidence="1">
    <location>
        <begin position="38"/>
        <end position="112"/>
    </location>
</feature>
<dbReference type="GO" id="GO:0004519">
    <property type="term" value="F:endonuclease activity"/>
    <property type="evidence" value="ECO:0007669"/>
    <property type="project" value="InterPro"/>
</dbReference>
<reference evidence="2 3" key="1">
    <citation type="submission" date="2017-04" db="EMBL/GenBank/DDBJ databases">
        <authorList>
            <person name="Afonso C.L."/>
            <person name="Miller P.J."/>
            <person name="Scott M.A."/>
            <person name="Spackman E."/>
            <person name="Goraichik I."/>
            <person name="Dimitrov K.M."/>
            <person name="Suarez D.L."/>
            <person name="Swayne D.E."/>
        </authorList>
    </citation>
    <scope>NUCLEOTIDE SEQUENCE [LARGE SCALE GENOMIC DNA]</scope>
    <source>
        <strain evidence="2 3">DSM 11622</strain>
    </source>
</reference>
<gene>
    <name evidence="2" type="ORF">SAMN00120144_3666</name>
</gene>
<dbReference type="SUPFAM" id="SSF52980">
    <property type="entry name" value="Restriction endonuclease-like"/>
    <property type="match status" value="1"/>
</dbReference>
<dbReference type="Pfam" id="PF04471">
    <property type="entry name" value="Mrr_cat"/>
    <property type="match status" value="1"/>
</dbReference>
<organism evidence="2 3">
    <name type="scientific">Hymenobacter roseosalivarius DSM 11622</name>
    <dbReference type="NCBI Taxonomy" id="645990"/>
    <lineage>
        <taxon>Bacteria</taxon>
        <taxon>Pseudomonadati</taxon>
        <taxon>Bacteroidota</taxon>
        <taxon>Cytophagia</taxon>
        <taxon>Cytophagales</taxon>
        <taxon>Hymenobacteraceae</taxon>
        <taxon>Hymenobacter</taxon>
    </lineage>
</organism>